<feature type="transmembrane region" description="Helical" evidence="1">
    <location>
        <begin position="178"/>
        <end position="196"/>
    </location>
</feature>
<dbReference type="OrthoDB" id="5243958at2"/>
<dbReference type="AlphaFoldDB" id="A0A4Y5YRK3"/>
<dbReference type="RefSeq" id="WP_140037340.1">
    <property type="nucleotide sequence ID" value="NZ_CP041040.1"/>
</dbReference>
<evidence type="ECO:0000313" key="3">
    <source>
        <dbReference type="EMBL" id="QDE35123.1"/>
    </source>
</evidence>
<dbReference type="EMBL" id="CP041040">
    <property type="protein sequence ID" value="QDE35123.1"/>
    <property type="molecule type" value="Genomic_DNA"/>
</dbReference>
<evidence type="ECO:0000256" key="1">
    <source>
        <dbReference type="SAM" id="Phobius"/>
    </source>
</evidence>
<gene>
    <name evidence="3" type="ORF">FIV50_10200</name>
</gene>
<keyword evidence="1" id="KW-0812">Transmembrane</keyword>
<keyword evidence="1" id="KW-0472">Membrane</keyword>
<feature type="domain" description="Phosphatidic acid phosphatase type 2/haloperoxidase" evidence="2">
    <location>
        <begin position="84"/>
        <end position="193"/>
    </location>
</feature>
<accession>A0A4Y5YRK3</accession>
<feature type="transmembrane region" description="Helical" evidence="1">
    <location>
        <begin position="53"/>
        <end position="75"/>
    </location>
</feature>
<sequence>MPSTTVIPCRLIPLVIVAVAALALIVAPTPGSLSVVGTKWLSSLGLSVPRVDLVSEITLVLLALAAGSAIGLVWWKHPEQRPRAAVASIGVVLAYITSEGLKVLFAQPRPCSRWVTAAECPPAGDWSLPSNHATLAFGAVAVVSVLLGRATITWVMIGFAVLVAIGRVLEGVHYVHDVAIGALLGMGLPVLLTLVFDADAETVGVWNERPLPTPTKVSVGRARITRHLTRN</sequence>
<dbReference type="PANTHER" id="PTHR14969">
    <property type="entry name" value="SPHINGOSINE-1-PHOSPHATE PHOSPHOHYDROLASE"/>
    <property type="match status" value="1"/>
</dbReference>
<protein>
    <submittedName>
        <fullName evidence="3">Phosphatase PAP2 family protein</fullName>
    </submittedName>
</protein>
<proteinExistence type="predicted"/>
<evidence type="ECO:0000313" key="4">
    <source>
        <dbReference type="Proteomes" id="UP000316125"/>
    </source>
</evidence>
<keyword evidence="1" id="KW-1133">Transmembrane helix</keyword>
<dbReference type="CDD" id="cd01610">
    <property type="entry name" value="PAP2_like"/>
    <property type="match status" value="1"/>
</dbReference>
<dbReference type="InterPro" id="IPR036938">
    <property type="entry name" value="PAP2/HPO_sf"/>
</dbReference>
<reference evidence="3 4" key="1">
    <citation type="submission" date="2019-06" db="EMBL/GenBank/DDBJ databases">
        <title>Complete genome of Microbacterium foliorum M2.</title>
        <authorList>
            <person name="Cao G."/>
        </authorList>
    </citation>
    <scope>NUCLEOTIDE SEQUENCE [LARGE SCALE GENOMIC DNA]</scope>
    <source>
        <strain evidence="3 4">M2</strain>
    </source>
</reference>
<dbReference type="SMART" id="SM00014">
    <property type="entry name" value="acidPPc"/>
    <property type="match status" value="1"/>
</dbReference>
<dbReference type="InterPro" id="IPR000326">
    <property type="entry name" value="PAP2/HPO"/>
</dbReference>
<dbReference type="Pfam" id="PF01569">
    <property type="entry name" value="PAP2"/>
    <property type="match status" value="1"/>
</dbReference>
<dbReference type="SUPFAM" id="SSF48317">
    <property type="entry name" value="Acid phosphatase/Vanadium-dependent haloperoxidase"/>
    <property type="match status" value="1"/>
</dbReference>
<dbReference type="Gene3D" id="1.20.144.10">
    <property type="entry name" value="Phosphatidic acid phosphatase type 2/haloperoxidase"/>
    <property type="match status" value="1"/>
</dbReference>
<name>A0A4Y5YRK3_9MICO</name>
<feature type="transmembrane region" description="Helical" evidence="1">
    <location>
        <begin position="135"/>
        <end position="166"/>
    </location>
</feature>
<organism evidence="3 4">
    <name type="scientific">Microbacterium foliorum</name>
    <dbReference type="NCBI Taxonomy" id="104336"/>
    <lineage>
        <taxon>Bacteria</taxon>
        <taxon>Bacillati</taxon>
        <taxon>Actinomycetota</taxon>
        <taxon>Actinomycetes</taxon>
        <taxon>Micrococcales</taxon>
        <taxon>Microbacteriaceae</taxon>
        <taxon>Microbacterium</taxon>
    </lineage>
</organism>
<evidence type="ECO:0000259" key="2">
    <source>
        <dbReference type="SMART" id="SM00014"/>
    </source>
</evidence>
<dbReference type="PANTHER" id="PTHR14969:SF13">
    <property type="entry name" value="AT30094P"/>
    <property type="match status" value="1"/>
</dbReference>
<dbReference type="Proteomes" id="UP000316125">
    <property type="component" value="Chromosome"/>
</dbReference>
<feature type="transmembrane region" description="Helical" evidence="1">
    <location>
        <begin position="12"/>
        <end position="33"/>
    </location>
</feature>